<gene>
    <name evidence="2" type="ORF">R1B41kb_p033</name>
</gene>
<evidence type="ECO:0000313" key="3">
    <source>
        <dbReference type="Proteomes" id="UP000240487"/>
    </source>
</evidence>
<feature type="compositionally biased region" description="Basic and acidic residues" evidence="1">
    <location>
        <begin position="1"/>
        <end position="10"/>
    </location>
</feature>
<reference evidence="2 3" key="1">
    <citation type="submission" date="2017-09" db="EMBL/GenBank/DDBJ databases">
        <title>Complete genome sequence of bacteriophage (DU_RP_I) infecting Ralstonia solanacearum.</title>
        <authorList>
            <person name="Park T.-H."/>
        </authorList>
    </citation>
    <scope>NUCLEOTIDE SEQUENCE [LARGE SCALE GENOMIC DNA]</scope>
</reference>
<feature type="region of interest" description="Disordered" evidence="1">
    <location>
        <begin position="1"/>
        <end position="31"/>
    </location>
</feature>
<sequence>MARVQTDYRTRGTGLQDISSPMLQPQQAGLDNGAAESAARLAQALGAVDLSPLVTAKRYQDVEEAEKARAYANSLTVEELGKQIKDGTLMASHSPVFRATVEHIHGENTLNTFERDTLSKLTRGELKFDTPQAMDEYLTKYRNEALTGSSKFTTAGFDKGYGTFRERAITVNAKVADEEAVKRGIQEASDNLGNLTLQVTDPMYKGDAAQAIVDRYQLLRKTSMLRDDAAKEALSGVAANLAASGNKALLGSLLDKKLDSGVSVKAALGDLKAIQFTQHAEREYDQAQHQRIDVEIRPFVEQADKGELKRDAFDKWGAANEKYVTTPTIHAIIKGNEAAIERQQKLIAQNALLAQAEATQAQATQAARTAIDQGNLAFLPQQKVMTPQGEQKNFDTKAAAVPYIQERIARENMPFGKQVEFWSTNGVENPEWEKQIKGGLSNLASVGWTFDGKTIGQLNNQGQAAIDTFIRINNTNPGYAEKLVGGDKDYKKLSDIQFLMEKGGFPNVNDAAALINQIDRADIKASDYGSMKQKVASSVDDVVNQHWYSGVTSWFSGLFGNDQVNLTAVSADIRRRAELLMMSGQVPDANAAVKATVEYLANPAVTTRINNTLYFNKDLPVVPKGEDTGQWMERFIKDVPQQIAKANNLGDARLEPNQYGGFTTWTGGVPMTDGTGKVVTYTRDDISKWVDNTITADRHKAAADANFKSYQDRLVKELRDEKRKDPYVMERMFDATANGMWWNRQLYSSEGYEQVLRDGNAGKPLNELFQIYKDKRFKDK</sequence>
<accession>A0A2D2W5A9</accession>
<name>A0A2D2W5A9_9CAUD</name>
<protein>
    <submittedName>
        <fullName evidence="2">Putative internal virion protein C</fullName>
    </submittedName>
</protein>
<keyword evidence="3" id="KW-1185">Reference proteome</keyword>
<feature type="compositionally biased region" description="Polar residues" evidence="1">
    <location>
        <begin position="16"/>
        <end position="29"/>
    </location>
</feature>
<dbReference type="Proteomes" id="UP000240487">
    <property type="component" value="Segment"/>
</dbReference>
<evidence type="ECO:0000313" key="2">
    <source>
        <dbReference type="EMBL" id="ATS93394.1"/>
    </source>
</evidence>
<dbReference type="EMBL" id="MF979559">
    <property type="protein sequence ID" value="ATS93394.1"/>
    <property type="molecule type" value="Genomic_DNA"/>
</dbReference>
<proteinExistence type="predicted"/>
<organism evidence="2 3">
    <name type="scientific">Ralstonia phage DU_RP_I</name>
    <dbReference type="NCBI Taxonomy" id="2041493"/>
    <lineage>
        <taxon>Viruses</taxon>
        <taxon>Duplodnaviria</taxon>
        <taxon>Heunggongvirae</taxon>
        <taxon>Uroviricota</taxon>
        <taxon>Caudoviricetes</taxon>
        <taxon>Autographivirales</taxon>
        <taxon>Gyeongsanvirus</taxon>
        <taxon>Gyeongsanvirus DURPI</taxon>
    </lineage>
</organism>
<evidence type="ECO:0000256" key="1">
    <source>
        <dbReference type="SAM" id="MobiDB-lite"/>
    </source>
</evidence>